<evidence type="ECO:0000313" key="1">
    <source>
        <dbReference type="EMBL" id="MPQ86505.1"/>
    </source>
</evidence>
<sequence>MESTRQSSSRFKKAKKKRLKPYGSRRLCLFLYGFGSGDFAGPSVIAHDLYGLSIIVDRGGLKLSLQAPCQSAAGACGAGCKPACKQRTSIFCASNWCASRHKSAFSMLTL</sequence>
<proteinExistence type="predicted"/>
<protein>
    <submittedName>
        <fullName evidence="1">Uncharacterized protein</fullName>
    </submittedName>
</protein>
<dbReference type="AlphaFoldDB" id="A0A5N7JYM2"/>
<evidence type="ECO:0000313" key="2">
    <source>
        <dbReference type="Proteomes" id="UP000325438"/>
    </source>
</evidence>
<name>A0A5N7JYM2_9PSED</name>
<gene>
    <name evidence="1" type="ORF">F0170_22515</name>
</gene>
<reference evidence="1 2" key="1">
    <citation type="submission" date="2019-09" db="EMBL/GenBank/DDBJ databases">
        <title>The draft genomes of Allium pathogen Pseudomonas sp.</title>
        <authorList>
            <person name="Fujikawa T."/>
            <person name="Sawada H."/>
        </authorList>
    </citation>
    <scope>NUCLEOTIDE SEQUENCE [LARGE SCALE GENOMIC DNA]</scope>
    <source>
        <strain evidence="1 2">MAFF 730085</strain>
    </source>
</reference>
<dbReference type="EMBL" id="VUBA01000160">
    <property type="protein sequence ID" value="MPQ86505.1"/>
    <property type="molecule type" value="Genomic_DNA"/>
</dbReference>
<dbReference type="RefSeq" id="WP_152751073.1">
    <property type="nucleotide sequence ID" value="NZ_VUBA01000160.1"/>
</dbReference>
<comment type="caution">
    <text evidence="1">The sequence shown here is derived from an EMBL/GenBank/DDBJ whole genome shotgun (WGS) entry which is preliminary data.</text>
</comment>
<dbReference type="Proteomes" id="UP000325438">
    <property type="component" value="Unassembled WGS sequence"/>
</dbReference>
<organism evidence="1 2">
    <name type="scientific">Pseudomonas kitaguniensis</name>
    <dbReference type="NCBI Taxonomy" id="2607908"/>
    <lineage>
        <taxon>Bacteria</taxon>
        <taxon>Pseudomonadati</taxon>
        <taxon>Pseudomonadota</taxon>
        <taxon>Gammaproteobacteria</taxon>
        <taxon>Pseudomonadales</taxon>
        <taxon>Pseudomonadaceae</taxon>
        <taxon>Pseudomonas</taxon>
    </lineage>
</organism>
<accession>A0A5N7JYM2</accession>